<evidence type="ECO:0000313" key="1">
    <source>
        <dbReference type="EMBL" id="GAA0146506.1"/>
    </source>
</evidence>
<gene>
    <name evidence="1" type="ORF">LIER_06440</name>
</gene>
<protein>
    <submittedName>
        <fullName evidence="1">Uncharacterized protein</fullName>
    </submittedName>
</protein>
<dbReference type="AlphaFoldDB" id="A0AAV3P592"/>
<reference evidence="1 2" key="1">
    <citation type="submission" date="2024-01" db="EMBL/GenBank/DDBJ databases">
        <title>The complete chloroplast genome sequence of Lithospermum erythrorhizon: insights into the phylogenetic relationship among Boraginaceae species and the maternal lineages of purple gromwells.</title>
        <authorList>
            <person name="Okada T."/>
            <person name="Watanabe K."/>
        </authorList>
    </citation>
    <scope>NUCLEOTIDE SEQUENCE [LARGE SCALE GENOMIC DNA]</scope>
</reference>
<comment type="caution">
    <text evidence="1">The sequence shown here is derived from an EMBL/GenBank/DDBJ whole genome shotgun (WGS) entry which is preliminary data.</text>
</comment>
<accession>A0AAV3P592</accession>
<name>A0AAV3P592_LITER</name>
<dbReference type="EMBL" id="BAABME010000940">
    <property type="protein sequence ID" value="GAA0146506.1"/>
    <property type="molecule type" value="Genomic_DNA"/>
</dbReference>
<keyword evidence="2" id="KW-1185">Reference proteome</keyword>
<sequence length="114" mass="13130">MCLPKEEEGLGFRSRVHMNSALLAKQAWRLVEDPGNPLALAYKARYFPDTDFWDATTGSTPSYIWRSILQSREVLRRGCKWVLGDGKTIRIWQDSWVIRDSVERLISPAPSSFE</sequence>
<proteinExistence type="predicted"/>
<dbReference type="Proteomes" id="UP001454036">
    <property type="component" value="Unassembled WGS sequence"/>
</dbReference>
<organism evidence="1 2">
    <name type="scientific">Lithospermum erythrorhizon</name>
    <name type="common">Purple gromwell</name>
    <name type="synonym">Lithospermum officinale var. erythrorhizon</name>
    <dbReference type="NCBI Taxonomy" id="34254"/>
    <lineage>
        <taxon>Eukaryota</taxon>
        <taxon>Viridiplantae</taxon>
        <taxon>Streptophyta</taxon>
        <taxon>Embryophyta</taxon>
        <taxon>Tracheophyta</taxon>
        <taxon>Spermatophyta</taxon>
        <taxon>Magnoliopsida</taxon>
        <taxon>eudicotyledons</taxon>
        <taxon>Gunneridae</taxon>
        <taxon>Pentapetalae</taxon>
        <taxon>asterids</taxon>
        <taxon>lamiids</taxon>
        <taxon>Boraginales</taxon>
        <taxon>Boraginaceae</taxon>
        <taxon>Boraginoideae</taxon>
        <taxon>Lithospermeae</taxon>
        <taxon>Lithospermum</taxon>
    </lineage>
</organism>
<evidence type="ECO:0000313" key="2">
    <source>
        <dbReference type="Proteomes" id="UP001454036"/>
    </source>
</evidence>